<keyword evidence="2" id="KW-1185">Reference proteome</keyword>
<sequence length="418" mass="47452">MAVGVIVLIFILLTYFSIASTHKNTTTLVINETSDLTTIDFTEHDSVTITPSYLYKANALKTLMQGEQYREAWSTPINFPIVFLDTLYGGMEILEEGGGKQTHSLKLRSKKGFVYSLRSINKDPQPLVPEWAETLGLENIIVDGISAQHPFAAIAVASLADKAELIHTKPKAVFVPKQETLGEYNEDYGNKIYLLEHETEGGKNWTPHNEVEEIIDTDDLQELKVELGPDLKIDRKTLIRARLFDILIGDWDRHSKQWGWAILKLDNSYKAIPIAGDRDNAFFNIGGLIPTIISNRHLLPGLQPFEKDIDYLPGLVMPFDVYFLKGSTKKEFLSEAEKLQYMLKDTTIENSFKVWPKQLYKLDAEEIIAAIKSRKNDLPKIAEDFYENISKKEYLHTPLKGSEDLNLPSPLVRCFDCL</sequence>
<dbReference type="EMBL" id="CP022957">
    <property type="protein sequence ID" value="ASV32661.1"/>
    <property type="molecule type" value="Genomic_DNA"/>
</dbReference>
<dbReference type="OrthoDB" id="333971at2"/>
<reference evidence="1 2" key="1">
    <citation type="submission" date="2017-08" db="EMBL/GenBank/DDBJ databases">
        <title>The complete genome sequence of Maribacter sp. B1, isolated from deep-sea sediment.</title>
        <authorList>
            <person name="Wu Y.-H."/>
            <person name="Cheng H."/>
            <person name="Xu X.-W."/>
        </authorList>
    </citation>
    <scope>NUCLEOTIDE SEQUENCE [LARGE SCALE GENOMIC DNA]</scope>
    <source>
        <strain evidence="1 2">B1</strain>
    </source>
</reference>
<name>A0A223VBB3_9FLAO</name>
<accession>A0A223VBB3</accession>
<dbReference type="AlphaFoldDB" id="A0A223VBB3"/>
<evidence type="ECO:0000313" key="2">
    <source>
        <dbReference type="Proteomes" id="UP000215244"/>
    </source>
</evidence>
<gene>
    <name evidence="1" type="ORF">CJ263_10465</name>
</gene>
<protein>
    <submittedName>
        <fullName evidence="1">Uncharacterized protein</fullName>
    </submittedName>
</protein>
<organism evidence="1 2">
    <name type="scientific">Maribacter cobaltidurans</name>
    <dbReference type="NCBI Taxonomy" id="1178778"/>
    <lineage>
        <taxon>Bacteria</taxon>
        <taxon>Pseudomonadati</taxon>
        <taxon>Bacteroidota</taxon>
        <taxon>Flavobacteriia</taxon>
        <taxon>Flavobacteriales</taxon>
        <taxon>Flavobacteriaceae</taxon>
        <taxon>Maribacter</taxon>
    </lineage>
</organism>
<dbReference type="Proteomes" id="UP000215244">
    <property type="component" value="Chromosome"/>
</dbReference>
<evidence type="ECO:0000313" key="1">
    <source>
        <dbReference type="EMBL" id="ASV32661.1"/>
    </source>
</evidence>
<dbReference type="KEGG" id="marb:CJ263_10465"/>
<proteinExistence type="predicted"/>